<evidence type="ECO:0000313" key="2">
    <source>
        <dbReference type="Proteomes" id="UP000054485"/>
    </source>
</evidence>
<organism evidence="1 2">
    <name type="scientific">Suillus luteus UH-Slu-Lm8-n1</name>
    <dbReference type="NCBI Taxonomy" id="930992"/>
    <lineage>
        <taxon>Eukaryota</taxon>
        <taxon>Fungi</taxon>
        <taxon>Dikarya</taxon>
        <taxon>Basidiomycota</taxon>
        <taxon>Agaricomycotina</taxon>
        <taxon>Agaricomycetes</taxon>
        <taxon>Agaricomycetidae</taxon>
        <taxon>Boletales</taxon>
        <taxon>Suillineae</taxon>
        <taxon>Suillaceae</taxon>
        <taxon>Suillus</taxon>
    </lineage>
</organism>
<accession>A0A0D0AZ12</accession>
<dbReference type="HOGENOM" id="CLU_2238369_0_0_1"/>
<reference evidence="2" key="2">
    <citation type="submission" date="2015-01" db="EMBL/GenBank/DDBJ databases">
        <title>Evolutionary Origins and Diversification of the Mycorrhizal Mutualists.</title>
        <authorList>
            <consortium name="DOE Joint Genome Institute"/>
            <consortium name="Mycorrhizal Genomics Consortium"/>
            <person name="Kohler A."/>
            <person name="Kuo A."/>
            <person name="Nagy L.G."/>
            <person name="Floudas D."/>
            <person name="Copeland A."/>
            <person name="Barry K.W."/>
            <person name="Cichocki N."/>
            <person name="Veneault-Fourrey C."/>
            <person name="LaButti K."/>
            <person name="Lindquist E.A."/>
            <person name="Lipzen A."/>
            <person name="Lundell T."/>
            <person name="Morin E."/>
            <person name="Murat C."/>
            <person name="Riley R."/>
            <person name="Ohm R."/>
            <person name="Sun H."/>
            <person name="Tunlid A."/>
            <person name="Henrissat B."/>
            <person name="Grigoriev I.V."/>
            <person name="Hibbett D.S."/>
            <person name="Martin F."/>
        </authorList>
    </citation>
    <scope>NUCLEOTIDE SEQUENCE [LARGE SCALE GENOMIC DNA]</scope>
    <source>
        <strain evidence="2">UH-Slu-Lm8-n1</strain>
    </source>
</reference>
<keyword evidence="2" id="KW-1185">Reference proteome</keyword>
<reference evidence="1 2" key="1">
    <citation type="submission" date="2014-04" db="EMBL/GenBank/DDBJ databases">
        <authorList>
            <consortium name="DOE Joint Genome Institute"/>
            <person name="Kuo A."/>
            <person name="Ruytinx J."/>
            <person name="Rineau F."/>
            <person name="Colpaert J."/>
            <person name="Kohler A."/>
            <person name="Nagy L.G."/>
            <person name="Floudas D."/>
            <person name="Copeland A."/>
            <person name="Barry K.W."/>
            <person name="Cichocki N."/>
            <person name="Veneault-Fourrey C."/>
            <person name="LaButti K."/>
            <person name="Lindquist E.A."/>
            <person name="Lipzen A."/>
            <person name="Lundell T."/>
            <person name="Morin E."/>
            <person name="Murat C."/>
            <person name="Sun H."/>
            <person name="Tunlid A."/>
            <person name="Henrissat B."/>
            <person name="Grigoriev I.V."/>
            <person name="Hibbett D.S."/>
            <person name="Martin F."/>
            <person name="Nordberg H.P."/>
            <person name="Cantor M.N."/>
            <person name="Hua S.X."/>
        </authorList>
    </citation>
    <scope>NUCLEOTIDE SEQUENCE [LARGE SCALE GENOMIC DNA]</scope>
    <source>
        <strain evidence="1 2">UH-Slu-Lm8-n1</strain>
    </source>
</reference>
<sequence length="105" mass="11989">MAEIDDVKAATTARTVTKVKRILSEDVIWDLNLKEEDVQPFYADLNSDGYDHASLIHRIDALAFRGTFRLFLRSTGGTCRWYGPISKLHRKNKICAPITNFKCTK</sequence>
<proteinExistence type="predicted"/>
<dbReference type="AlphaFoldDB" id="A0A0D0AZ12"/>
<dbReference type="Proteomes" id="UP000054485">
    <property type="component" value="Unassembled WGS sequence"/>
</dbReference>
<dbReference type="InParanoid" id="A0A0D0AZ12"/>
<dbReference type="EMBL" id="KN835338">
    <property type="protein sequence ID" value="KIK39547.1"/>
    <property type="molecule type" value="Genomic_DNA"/>
</dbReference>
<protein>
    <submittedName>
        <fullName evidence="1">Uncharacterized protein</fullName>
    </submittedName>
</protein>
<name>A0A0D0AZ12_9AGAM</name>
<gene>
    <name evidence="1" type="ORF">CY34DRAFT_327425</name>
</gene>
<evidence type="ECO:0000313" key="1">
    <source>
        <dbReference type="EMBL" id="KIK39547.1"/>
    </source>
</evidence>